<comment type="caution">
    <text evidence="9">The sequence shown here is derived from an EMBL/GenBank/DDBJ whole genome shotgun (WGS) entry which is preliminary data.</text>
</comment>
<dbReference type="EMBL" id="JBBCAQ010000006">
    <property type="protein sequence ID" value="KAK7603682.1"/>
    <property type="molecule type" value="Genomic_DNA"/>
</dbReference>
<dbReference type="PANTHER" id="PTHR45653:SF12">
    <property type="entry name" value="SPONGE, ISOFORM E"/>
    <property type="match status" value="1"/>
</dbReference>
<evidence type="ECO:0000256" key="1">
    <source>
        <dbReference type="ARBA" id="ARBA00004496"/>
    </source>
</evidence>
<gene>
    <name evidence="9" type="ORF">V9T40_003681</name>
</gene>
<evidence type="ECO:0000256" key="4">
    <source>
        <dbReference type="ARBA" id="ARBA00022658"/>
    </source>
</evidence>
<dbReference type="Pfam" id="PF06920">
    <property type="entry name" value="DHR-2_Lobe_A"/>
    <property type="match status" value="1"/>
</dbReference>
<dbReference type="InterPro" id="IPR027357">
    <property type="entry name" value="DOCKER_dom"/>
</dbReference>
<evidence type="ECO:0000256" key="2">
    <source>
        <dbReference type="ARBA" id="ARBA00022490"/>
    </source>
</evidence>
<feature type="compositionally biased region" description="Pro residues" evidence="6">
    <location>
        <begin position="1731"/>
        <end position="1752"/>
    </location>
</feature>
<dbReference type="InterPro" id="IPR046769">
    <property type="entry name" value="DOCKER_Lobe_A"/>
</dbReference>
<evidence type="ECO:0000256" key="5">
    <source>
        <dbReference type="PROSITE-ProRule" id="PRU00983"/>
    </source>
</evidence>
<dbReference type="Pfam" id="PF20421">
    <property type="entry name" value="DHR-2_Lobe_C"/>
    <property type="match status" value="1"/>
</dbReference>
<evidence type="ECO:0000256" key="3">
    <source>
        <dbReference type="ARBA" id="ARBA00022553"/>
    </source>
</evidence>
<dbReference type="InterPro" id="IPR035892">
    <property type="entry name" value="C2_domain_sf"/>
</dbReference>
<feature type="domain" description="C2 DOCK-type" evidence="7">
    <location>
        <begin position="327"/>
        <end position="505"/>
    </location>
</feature>
<dbReference type="InterPro" id="IPR027007">
    <property type="entry name" value="C2_DOCK-type_domain"/>
</dbReference>
<dbReference type="PANTHER" id="PTHR45653">
    <property type="entry name" value="DEDICATOR OF CYTOKINESIS"/>
    <property type="match status" value="1"/>
</dbReference>
<accession>A0AAN9TRR7</accession>
<comment type="similarity">
    <text evidence="5">Belongs to the DOCK family.</text>
</comment>
<dbReference type="Pfam" id="PF23554">
    <property type="entry name" value="TPR_DOCK"/>
    <property type="match status" value="1"/>
</dbReference>
<proteinExistence type="inferred from homology"/>
<evidence type="ECO:0000313" key="9">
    <source>
        <dbReference type="EMBL" id="KAK7603682.1"/>
    </source>
</evidence>
<reference evidence="9 10" key="1">
    <citation type="submission" date="2024-03" db="EMBL/GenBank/DDBJ databases">
        <title>Adaptation during the transition from Ophiocordyceps entomopathogen to insect associate is accompanied by gene loss and intensified selection.</title>
        <authorList>
            <person name="Ward C.M."/>
            <person name="Onetto C.A."/>
            <person name="Borneman A.R."/>
        </authorList>
    </citation>
    <scope>NUCLEOTIDE SEQUENCE [LARGE SCALE GENOMIC DNA]</scope>
    <source>
        <strain evidence="9">AWRI1</strain>
        <tissue evidence="9">Single Adult Female</tissue>
    </source>
</reference>
<dbReference type="GO" id="GO:0005886">
    <property type="term" value="C:plasma membrane"/>
    <property type="evidence" value="ECO:0007669"/>
    <property type="project" value="TreeGrafter"/>
</dbReference>
<dbReference type="GO" id="GO:0031267">
    <property type="term" value="F:small GTPase binding"/>
    <property type="evidence" value="ECO:0007669"/>
    <property type="project" value="TreeGrafter"/>
</dbReference>
<dbReference type="GO" id="GO:0007264">
    <property type="term" value="P:small GTPase-mediated signal transduction"/>
    <property type="evidence" value="ECO:0007669"/>
    <property type="project" value="InterPro"/>
</dbReference>
<evidence type="ECO:0008006" key="11">
    <source>
        <dbReference type="Google" id="ProtNLM"/>
    </source>
</evidence>
<keyword evidence="2" id="KW-0963">Cytoplasm</keyword>
<dbReference type="Pfam" id="PF20422">
    <property type="entry name" value="DHR-2_Lobe_B"/>
    <property type="match status" value="1"/>
</dbReference>
<dbReference type="Gene3D" id="1.25.40.410">
    <property type="match status" value="1"/>
</dbReference>
<keyword evidence="10" id="KW-1185">Reference proteome</keyword>
<organism evidence="9 10">
    <name type="scientific">Parthenolecanium corni</name>
    <dbReference type="NCBI Taxonomy" id="536013"/>
    <lineage>
        <taxon>Eukaryota</taxon>
        <taxon>Metazoa</taxon>
        <taxon>Ecdysozoa</taxon>
        <taxon>Arthropoda</taxon>
        <taxon>Hexapoda</taxon>
        <taxon>Insecta</taxon>
        <taxon>Pterygota</taxon>
        <taxon>Neoptera</taxon>
        <taxon>Paraneoptera</taxon>
        <taxon>Hemiptera</taxon>
        <taxon>Sternorrhyncha</taxon>
        <taxon>Coccoidea</taxon>
        <taxon>Coccidae</taxon>
        <taxon>Parthenolecanium</taxon>
    </lineage>
</organism>
<dbReference type="PROSITE" id="PS51651">
    <property type="entry name" value="DOCKER"/>
    <property type="match status" value="1"/>
</dbReference>
<dbReference type="GO" id="GO:0005085">
    <property type="term" value="F:guanyl-nucleotide exchange factor activity"/>
    <property type="evidence" value="ECO:0007669"/>
    <property type="project" value="UniProtKB-KW"/>
</dbReference>
<dbReference type="InterPro" id="IPR056372">
    <property type="entry name" value="TPR_DOCK"/>
</dbReference>
<dbReference type="Proteomes" id="UP001367676">
    <property type="component" value="Unassembled WGS sequence"/>
</dbReference>
<sequence length="1794" mass="205708">MSNIDQEAEYHFVFPNINDTWHLEVDQIVEKVSLIKVQKSKLYFDLSSLVTKIDDIEKLGLDLVPRCGEEMVDPSTMSVVELYHVQSYCVTTLNNSGLKRHQATKVLTHHLYFCMRDFGYFVGEDIEIYFSLYDAKKVKFISERFLVKVSKEGFSNYLSKLHNNCTIFTDLGNSDLNRDLFVVAHVMRIGKMLHSESGKKLTATLSSSSQSAGSTFKRPFGAGVLNIGSELVNNGSDAEEKEYSFKVFQCEDKEFFQLHEYIIRKQTSKYSPLSAQQHYGGTGIDISIKLLDGSFAKIEEENPIILKNTSVTRKMGYPDVIMPGDIRNDLYITIEKGEFERGGKSTGKNIEVTVLVLDEEGQLIDNCLFGASGMEGSSEYHSMIIYHHNSPCWFETIRLRIPLDKYNEAHIRFEYRHCSTRDKSENKKLFGLSFARLMEPEGAILPDGLHNLYVYRFDEKIRLDPTLYLMLPSNLHDLENGYKFEYNPAFTCTHKEVLYVHTLLCSTKLTQNADLLYLLQWRDHPDRIQEALTRALRLNGEELVKFLQDILDALFSMFSTEDGNSTAHSGLVFHVLASIFHLLYDTKFEHFRPVMDAYIKNHFAAALVYKGLLTSIQHCADRVTATDKQEPIKKCFRSLEYIFKFIIESRMLFARATGGQFEDSFRIDVLTVFNVFNKMLTHSNEVILPTQIALLHSISAVFDLLLQVLSPVDVAKLAITMTESLPARDPTTQLTQAKLVLLRNIVSGQLFRRNECRSLLLTNVSRHLRYHLGQRDELRLCMDILSEILSFLYHKTRNPDSGSTTLQQEIRIVCLSSLDMLIQTVLLSMDRSAPILGCLVANLVGLLQLLTDYHYKCLWEQLSDRKPLKDFLLRIFLVFRNLIKQDVFPPDWLVMKMVVNNIVLNSLQELSQPLIFCFLDTRYNFDGQIWSSYFNLAVEFLTQPALQLEKFSEVKRGKIIEKYGDMRVLMGYQILSVWSKLGEHKVFFIPAMVGPFLEVTLVPESDLRKATLNIFFDMMQIEEKIRGNFKQVESELIDKLDYLINENKGDDEYRQLFNTILLERIQNEDPNLRETGSAFINSVTKLLERLLDYRSVIQGDENRDKRMSCTVNLLNFYKNEIGRKEMYLRYIYKLHDLHCPADNFTEAGFTLKLYADSLNWSSTNGLPNDSRANGVPEWKRKEDLYHHIINYFDKGKCWEKGIPLCKELANFYEKQLFDYVKLSLVLRTQARFCDNILNQLRPEPEYFRVGFYGLSFPLFVRNKEFVYRGLEYERIEAFTQRLQTEFPSAQILTKNNPPSHAIKHSDAQYIQISNVKPLSENGPPSEGVPLASVPSKIARFYQVNDVTKFQLDRPLPKGVVDKENEFKSLWLERTVMTISSSLPGILRWFEVIHSATEEVPPIRFACETMETVNAELRLLISLYKSDPKRNINPLSMRLQGTIDANVMGGISKYQQAFFSSEFIKNEPQSLPFVHQLHALILDQVDILEKGLDVHGQLAPPGVQPLHQRLLERIAQLKQGLKKPVISSAGYSLQNVPLPSIPTEDRLPDRYCNTVGLEHLSKMEDKDDLYSRPMELVEEFNFCSRGSEYEPRKENLPPKPSDRSVTDASIKRDEGEERGNSLPKLPSKKSHRYSMDSSSSCSVCYNDEAPPLPPRTAIDRRSMSEVPPTPPKRISLRKDSDCISDTTISSALRMLRDSGFSEPTNNYSFVPSPYEDFVFVPPTSTSPSCSSTPPPPPIPVLSPTSSVPPPLPPKVLNNAENDDDSKETKDKNRSQISENYSIPKLQSNTECLDLR</sequence>
<dbReference type="GO" id="GO:0005737">
    <property type="term" value="C:cytoplasm"/>
    <property type="evidence" value="ECO:0007669"/>
    <property type="project" value="UniProtKB-SubCell"/>
</dbReference>
<feature type="compositionally biased region" description="Polar residues" evidence="6">
    <location>
        <begin position="1773"/>
        <end position="1794"/>
    </location>
</feature>
<dbReference type="InterPro" id="IPR026791">
    <property type="entry name" value="DOCK"/>
</dbReference>
<dbReference type="Gene3D" id="1.20.58.740">
    <property type="match status" value="1"/>
</dbReference>
<feature type="region of interest" description="Disordered" evidence="6">
    <location>
        <begin position="1586"/>
        <end position="1680"/>
    </location>
</feature>
<evidence type="ECO:0000259" key="7">
    <source>
        <dbReference type="PROSITE" id="PS51650"/>
    </source>
</evidence>
<dbReference type="InterPro" id="IPR046770">
    <property type="entry name" value="DOCKER_Lobe_B"/>
</dbReference>
<dbReference type="FunFam" id="2.60.40.150:FF:000045">
    <property type="entry name" value="Dedicator of cytokinesis protein 4"/>
    <property type="match status" value="1"/>
</dbReference>
<feature type="region of interest" description="Disordered" evidence="6">
    <location>
        <begin position="1720"/>
        <end position="1794"/>
    </location>
</feature>
<dbReference type="SUPFAM" id="SSF48371">
    <property type="entry name" value="ARM repeat"/>
    <property type="match status" value="1"/>
</dbReference>
<dbReference type="InterPro" id="IPR043162">
    <property type="entry name" value="DOCK_C_lobe_C"/>
</dbReference>
<dbReference type="PROSITE" id="PS51650">
    <property type="entry name" value="C2_DOCK"/>
    <property type="match status" value="1"/>
</dbReference>
<dbReference type="Pfam" id="PF16172">
    <property type="entry name" value="DOCK_N"/>
    <property type="match status" value="1"/>
</dbReference>
<dbReference type="InterPro" id="IPR016024">
    <property type="entry name" value="ARM-type_fold"/>
</dbReference>
<evidence type="ECO:0000259" key="8">
    <source>
        <dbReference type="PROSITE" id="PS51651"/>
    </source>
</evidence>
<evidence type="ECO:0000256" key="6">
    <source>
        <dbReference type="SAM" id="MobiDB-lite"/>
    </source>
</evidence>
<keyword evidence="4" id="KW-0344">Guanine-nucleotide releasing factor</keyword>
<dbReference type="InterPro" id="IPR046773">
    <property type="entry name" value="DOCKER_Lobe_C"/>
</dbReference>
<keyword evidence="3" id="KW-0597">Phosphoprotein</keyword>
<feature type="compositionally biased region" description="Basic and acidic residues" evidence="6">
    <location>
        <begin position="1586"/>
        <end position="1618"/>
    </location>
</feature>
<protein>
    <recommendedName>
        <fullName evidence="11">Dedicator of cytokinesis protein 3</fullName>
    </recommendedName>
</protein>
<dbReference type="FunFam" id="1.25.40.410:FF:000003">
    <property type="entry name" value="Dedicator of cytokinesis protein 4"/>
    <property type="match status" value="1"/>
</dbReference>
<feature type="compositionally biased region" description="Low complexity" evidence="6">
    <location>
        <begin position="1720"/>
        <end position="1730"/>
    </location>
</feature>
<dbReference type="InterPro" id="IPR032376">
    <property type="entry name" value="DOCK_N"/>
</dbReference>
<dbReference type="Gene3D" id="2.60.40.150">
    <property type="entry name" value="C2 domain"/>
    <property type="match status" value="1"/>
</dbReference>
<dbReference type="InterPro" id="IPR043161">
    <property type="entry name" value="DOCK_C_lobe_A"/>
</dbReference>
<feature type="domain" description="DOCKER" evidence="8">
    <location>
        <begin position="1118"/>
        <end position="1529"/>
    </location>
</feature>
<name>A0AAN9TRR7_9HEMI</name>
<evidence type="ECO:0000313" key="10">
    <source>
        <dbReference type="Proteomes" id="UP001367676"/>
    </source>
</evidence>
<dbReference type="Pfam" id="PF14429">
    <property type="entry name" value="DOCK-C2"/>
    <property type="match status" value="1"/>
</dbReference>
<comment type="subcellular location">
    <subcellularLocation>
        <location evidence="1">Cytoplasm</location>
    </subcellularLocation>
</comment>